<dbReference type="FunFam" id="2.60.40.150:FF:000034">
    <property type="entry name" value="otoferlin isoform X2"/>
    <property type="match status" value="1"/>
</dbReference>
<feature type="compositionally biased region" description="Basic and acidic residues" evidence="8">
    <location>
        <begin position="599"/>
        <end position="610"/>
    </location>
</feature>
<reference evidence="11" key="1">
    <citation type="submission" date="2025-08" db="UniProtKB">
        <authorList>
            <consortium name="Ensembl"/>
        </authorList>
    </citation>
    <scope>IDENTIFICATION</scope>
</reference>
<organism evidence="11 12">
    <name type="scientific">Seriola lalandi dorsalis</name>
    <dbReference type="NCBI Taxonomy" id="1841481"/>
    <lineage>
        <taxon>Eukaryota</taxon>
        <taxon>Metazoa</taxon>
        <taxon>Chordata</taxon>
        <taxon>Craniata</taxon>
        <taxon>Vertebrata</taxon>
        <taxon>Euteleostomi</taxon>
        <taxon>Actinopterygii</taxon>
        <taxon>Neopterygii</taxon>
        <taxon>Teleostei</taxon>
        <taxon>Neoteleostei</taxon>
        <taxon>Acanthomorphata</taxon>
        <taxon>Carangaria</taxon>
        <taxon>Carangiformes</taxon>
        <taxon>Carangidae</taxon>
        <taxon>Seriola</taxon>
    </lineage>
</organism>
<dbReference type="InterPro" id="IPR032362">
    <property type="entry name" value="Ferlin_C"/>
</dbReference>
<dbReference type="CDD" id="cd04037">
    <property type="entry name" value="C2E_Ferlin"/>
    <property type="match status" value="1"/>
</dbReference>
<keyword evidence="12" id="KW-1185">Reference proteome</keyword>
<evidence type="ECO:0000313" key="11">
    <source>
        <dbReference type="Ensembl" id="ENSSLDP00000009768.1"/>
    </source>
</evidence>
<dbReference type="InterPro" id="IPR037720">
    <property type="entry name" value="C2B_Ferlin"/>
</dbReference>
<keyword evidence="7 9" id="KW-0472">Membrane</keyword>
<reference evidence="11" key="2">
    <citation type="submission" date="2025-09" db="UniProtKB">
        <authorList>
            <consortium name="Ensembl"/>
        </authorList>
    </citation>
    <scope>IDENTIFICATION</scope>
</reference>
<dbReference type="InterPro" id="IPR037723">
    <property type="entry name" value="C2D_Ferlin"/>
</dbReference>
<feature type="domain" description="C2" evidence="10">
    <location>
        <begin position="1628"/>
        <end position="1777"/>
    </location>
</feature>
<feature type="domain" description="C2" evidence="10">
    <location>
        <begin position="148"/>
        <end position="269"/>
    </location>
</feature>
<dbReference type="Pfam" id="PF16165">
    <property type="entry name" value="Ferlin_C"/>
    <property type="match status" value="1"/>
</dbReference>
<keyword evidence="6 9" id="KW-1133">Transmembrane helix</keyword>
<dbReference type="CDD" id="cd04017">
    <property type="entry name" value="C2D_Ferlin"/>
    <property type="match status" value="1"/>
</dbReference>
<feature type="domain" description="C2" evidence="10">
    <location>
        <begin position="1376"/>
        <end position="1495"/>
    </location>
</feature>
<keyword evidence="5" id="KW-0106">Calcium</keyword>
<dbReference type="CDD" id="cd08374">
    <property type="entry name" value="C2F_Ferlin"/>
    <property type="match status" value="1"/>
</dbReference>
<feature type="region of interest" description="Disordered" evidence="8">
    <location>
        <begin position="591"/>
        <end position="644"/>
    </location>
</feature>
<feature type="domain" description="C2" evidence="10">
    <location>
        <begin position="311"/>
        <end position="450"/>
    </location>
</feature>
<feature type="region of interest" description="Disordered" evidence="8">
    <location>
        <begin position="108"/>
        <end position="128"/>
    </location>
</feature>
<sequence length="1952" mass="222628">MSIIVNLRRISNLPGRSDRKVELSFRGQLLGKLVVSLQHVVTTGRLLLREPLTDANYSLTDIYIEVDIRYQPVEGTAGRWEGLDFLKVEDNDETVARPDQLEREARRLGRSLVRTGDEDEDDDDDDDYDEDLMDMEASNIIFTPLLSRCRPLSRSVVAGTPKVQSFQVNVNILEAQKLVGVNISPAVFVRVGDQKKHTATQKSTNCPFYNENFQFEFQEAPQILFDKVIEIKVFHRRTLAFLMTHIGTFKIDISTVYNQPDHRFYQKWAPLTDPADTRSGVKGYVKASLSVLMKGDALNMPSLPPTSTSGASEDIEKNLLLPRGMTSERPWARFRVRIYRAEGLPTMEAGLMAKMSKVTDRTVFIDPYVQVTFAGQQGETSVASATSCPVWNEEISFIEQFPPLAQRIRVQILDDAKMGDIALATHFLDLQQISDPTRNGFNPTFGPCWVNLYGSPQNSTLGDVHQALNQGLGEGIFYRGRILLALCVEVYASPSAVTTDTASVKQQLFVVVASVAASGVADESGEAGVEVPEAVTVEIEEIHPLPEGFLGQREDFLLFASLFEVTMIDPSVGTRPLSFELSIGNYGKAVGVGRSKKSQSREELRRSREDLNEETQGLLESEDELDREEVLSPEPESRSVSAVMRPQPTEYDRSFQCLPLQPPSMKQKPCLFVWTQFEDHSFRFYQANWLSKMADRLEIGLDEVERLLRRPRSNGKERLVEALLEVVASCKQFSVFSDRRSQSRPNNLDKCRKEFIKKNLVLLARQAVRARRRITRRTAKQRLMDSRKLLKKLRLLAKEPQTTIPDAFLWLLSGSKRLAYVRIPAHSILFSLVEEQRGRDCGKVTTLYMKSPGGSASEIFAKLEVYLWLGLAKYSKEATNCLPEDFLPVNEEEEEEQRRLVPMKVDFALSADSRYFQLRCHLYQGRGLMAADDNGLSDPFAKVLFSTQCQVTRVLSDTLSPAWCECLLFDRVLLEGTREELQRDPPLIIISIFDYDSMGSPKPLGRAFAEPEFKTVEQLYQKPRLHFYDISMGRAPAGELLAAFELIELDYSGFGEPCLPSSLDPQELSYMEEQRCYIIPDGVRPVLRTFRIEVLFWGLRELKRVQLFEVERPMMRVECAGRQLESEEIVSYKTHPNFKELVRYIDVELPEQAYLHPPLTLFVVEQRAFGRLALVGSHVVQSLMDYAPPELGAEPEEEEEEPKPKGKMKDIGLSGLSIKQSKIPINPIKLVNAPLKKLRKNGEELEEEPPEMEELDWWSKYYTSLEELERQVTLNFFFFFFCSDGANLTMANIEEEEEEVVVVEIEPPKRKKIATLKLYGGDLESEFSQFQDWLQIFPLYKGRASAEDEDDDEEERFMGKYKGSFLVYPIDSGSEEDTKCQIINGIPKNSPIKVLVRVYIIKATGLAPTDPNGKADPYLVVRVGEQSLDTKDRYIPKQLNPTFGEVFELTVSFPLETDVVIMVLDHDLVGSDDVIGETRVDLENRFYSRHRACCGLALYYDTDGYNMWRDAKKPSAILAELCRKNGIPSPEYRTSEVKVLNKIFKIPPEAVPEGLLKKNQRSPEEEAEMEEHAALSVLQRWAEMNEFLPGALPLVPEHVEIRSLMNQDKPGMPQGYLHMWVDMFPNDVPAPPPVDIKPRQPEQYELRVIIWNTDDVFLDDVNPFTGDPSSDIYVKGWIKGLEGDKQETDVHFNSLTGEGNFNWRFVFRFDYLPTEKEVVYKKKESIFSLEESEFRQPAVLTLQVWDYDRIAANDFLGSIELRLSDMVRAAKSSSKCTIDMAKDRAGPRFSIFRAKKMKGWWPLTRLKTAEDFEKEEKEKEAAKKKGGKKKKKKSKDKRSKLRQEDIQYTDSSGNTFLLMGKVEVELQLVTLEQAEANPVGRARKEPEPLDKPNRPTTNFTWFINPMKTFIFLIWKKFKKYIIAFVILAILALFLALILYTLPQQISSLIIKG</sequence>
<dbReference type="InterPro" id="IPR037724">
    <property type="entry name" value="C2E_Ferlin"/>
</dbReference>
<feature type="domain" description="C2" evidence="10">
    <location>
        <begin position="901"/>
        <end position="1029"/>
    </location>
</feature>
<dbReference type="GO" id="GO:0016020">
    <property type="term" value="C:membrane"/>
    <property type="evidence" value="ECO:0007669"/>
    <property type="project" value="UniProtKB-SubCell"/>
</dbReference>
<dbReference type="InterPro" id="IPR035892">
    <property type="entry name" value="C2_domain_sf"/>
</dbReference>
<dbReference type="InterPro" id="IPR012968">
    <property type="entry name" value="FerIin_dom"/>
</dbReference>
<keyword evidence="3" id="KW-0479">Metal-binding</keyword>
<feature type="compositionally biased region" description="Basic and acidic residues" evidence="8">
    <location>
        <begin position="1812"/>
        <end position="1823"/>
    </location>
</feature>
<dbReference type="SMART" id="SM00239">
    <property type="entry name" value="C2"/>
    <property type="match status" value="5"/>
</dbReference>
<keyword evidence="2 9" id="KW-0812">Transmembrane</keyword>
<dbReference type="CDD" id="cd04011">
    <property type="entry name" value="C2B_Ferlin"/>
    <property type="match status" value="1"/>
</dbReference>
<dbReference type="SMART" id="SM01201">
    <property type="entry name" value="FerB"/>
    <property type="match status" value="1"/>
</dbReference>
<dbReference type="InterPro" id="IPR037722">
    <property type="entry name" value="C2C_Ferlin"/>
</dbReference>
<accession>A0A3B4XBE3</accession>
<dbReference type="InterPro" id="IPR012561">
    <property type="entry name" value="Ferlin_B-domain"/>
</dbReference>
<feature type="compositionally biased region" description="Acidic residues" evidence="8">
    <location>
        <begin position="117"/>
        <end position="128"/>
    </location>
</feature>
<proteinExistence type="predicted"/>
<dbReference type="Pfam" id="PF08150">
    <property type="entry name" value="FerB"/>
    <property type="match status" value="1"/>
</dbReference>
<comment type="subcellular location">
    <subcellularLocation>
        <location evidence="1">Membrane</location>
        <topology evidence="1">Single-pass membrane protein</topology>
    </subcellularLocation>
</comment>
<dbReference type="InterPro" id="IPR037721">
    <property type="entry name" value="Ferlin"/>
</dbReference>
<dbReference type="InterPro" id="IPR000008">
    <property type="entry name" value="C2_dom"/>
</dbReference>
<dbReference type="SMART" id="SM01202">
    <property type="entry name" value="FerI"/>
    <property type="match status" value="1"/>
</dbReference>
<dbReference type="Pfam" id="PF00168">
    <property type="entry name" value="C2"/>
    <property type="match status" value="5"/>
</dbReference>
<dbReference type="Pfam" id="PF22901">
    <property type="entry name" value="dsrm_Ferlin"/>
    <property type="match status" value="1"/>
</dbReference>
<dbReference type="Pfam" id="PF08151">
    <property type="entry name" value="FerI"/>
    <property type="match status" value="1"/>
</dbReference>
<evidence type="ECO:0000256" key="7">
    <source>
        <dbReference type="ARBA" id="ARBA00023136"/>
    </source>
</evidence>
<dbReference type="Gene3D" id="2.60.40.150">
    <property type="entry name" value="C2 domain"/>
    <property type="match status" value="5"/>
</dbReference>
<evidence type="ECO:0000259" key="10">
    <source>
        <dbReference type="PROSITE" id="PS50004"/>
    </source>
</evidence>
<evidence type="ECO:0000256" key="3">
    <source>
        <dbReference type="ARBA" id="ARBA00022723"/>
    </source>
</evidence>
<keyword evidence="4" id="KW-0677">Repeat</keyword>
<dbReference type="PANTHER" id="PTHR12546:SF36">
    <property type="entry name" value="FER-1-LIKE PROTEIN 4"/>
    <property type="match status" value="1"/>
</dbReference>
<dbReference type="Ensembl" id="ENSSLDT00000010117.1">
    <property type="protein sequence ID" value="ENSSLDP00000009768.1"/>
    <property type="gene ID" value="ENSSLDG00000007675.1"/>
</dbReference>
<dbReference type="GO" id="GO:0046872">
    <property type="term" value="F:metal ion binding"/>
    <property type="evidence" value="ECO:0007669"/>
    <property type="project" value="UniProtKB-KW"/>
</dbReference>
<dbReference type="STRING" id="1841481.ENSSLDP00000009768"/>
<evidence type="ECO:0000256" key="1">
    <source>
        <dbReference type="ARBA" id="ARBA00004167"/>
    </source>
</evidence>
<evidence type="ECO:0000256" key="5">
    <source>
        <dbReference type="ARBA" id="ARBA00022837"/>
    </source>
</evidence>
<evidence type="ECO:0000256" key="9">
    <source>
        <dbReference type="SAM" id="Phobius"/>
    </source>
</evidence>
<dbReference type="InterPro" id="IPR037725">
    <property type="entry name" value="C2F_Ferlin"/>
</dbReference>
<protein>
    <submittedName>
        <fullName evidence="11">Fer-1-like protein 4</fullName>
    </submittedName>
</protein>
<evidence type="ECO:0000256" key="4">
    <source>
        <dbReference type="ARBA" id="ARBA00022737"/>
    </source>
</evidence>
<dbReference type="GeneTree" id="ENSGT00940000160586"/>
<dbReference type="SUPFAM" id="SSF49562">
    <property type="entry name" value="C2 domain (Calcium/lipid-binding domain, CaLB)"/>
    <property type="match status" value="5"/>
</dbReference>
<feature type="compositionally biased region" description="Basic residues" evidence="8">
    <location>
        <begin position="1824"/>
        <end position="1840"/>
    </location>
</feature>
<evidence type="ECO:0000256" key="2">
    <source>
        <dbReference type="ARBA" id="ARBA00022692"/>
    </source>
</evidence>
<dbReference type="PANTHER" id="PTHR12546">
    <property type="entry name" value="FER-1-LIKE"/>
    <property type="match status" value="1"/>
</dbReference>
<dbReference type="GO" id="GO:0007009">
    <property type="term" value="P:plasma membrane organization"/>
    <property type="evidence" value="ECO:0007669"/>
    <property type="project" value="TreeGrafter"/>
</dbReference>
<evidence type="ECO:0000313" key="12">
    <source>
        <dbReference type="Proteomes" id="UP000261360"/>
    </source>
</evidence>
<dbReference type="CDD" id="cd04018">
    <property type="entry name" value="C2C_Ferlin"/>
    <property type="match status" value="1"/>
</dbReference>
<evidence type="ECO:0000256" key="6">
    <source>
        <dbReference type="ARBA" id="ARBA00022989"/>
    </source>
</evidence>
<feature type="transmembrane region" description="Helical" evidence="9">
    <location>
        <begin position="1920"/>
        <end position="1941"/>
    </location>
</feature>
<evidence type="ECO:0000256" key="8">
    <source>
        <dbReference type="SAM" id="MobiDB-lite"/>
    </source>
</evidence>
<dbReference type="Proteomes" id="UP000261360">
    <property type="component" value="Unplaced"/>
</dbReference>
<name>A0A3B4XBE3_SERLL</name>
<dbReference type="InterPro" id="IPR055072">
    <property type="entry name" value="Ferlin_DSRM"/>
</dbReference>
<feature type="region of interest" description="Disordered" evidence="8">
    <location>
        <begin position="1812"/>
        <end position="1844"/>
    </location>
</feature>
<feature type="region of interest" description="Disordered" evidence="8">
    <location>
        <begin position="1188"/>
        <end position="1208"/>
    </location>
</feature>
<dbReference type="PROSITE" id="PS50004">
    <property type="entry name" value="C2"/>
    <property type="match status" value="5"/>
</dbReference>